<dbReference type="InterPro" id="IPR001932">
    <property type="entry name" value="PPM-type_phosphatase-like_dom"/>
</dbReference>
<evidence type="ECO:0000256" key="2">
    <source>
        <dbReference type="SAM" id="Phobius"/>
    </source>
</evidence>
<evidence type="ECO:0000259" key="4">
    <source>
        <dbReference type="SMART" id="SM00331"/>
    </source>
</evidence>
<keyword evidence="2" id="KW-0472">Membrane</keyword>
<keyword evidence="6" id="KW-1185">Reference proteome</keyword>
<accession>A0A1G6R7L6</accession>
<keyword evidence="1" id="KW-0597">Phosphoprotein</keyword>
<dbReference type="SUPFAM" id="SSF63829">
    <property type="entry name" value="Calcium-dependent phosphotriesterase"/>
    <property type="match status" value="3"/>
</dbReference>
<dbReference type="Pfam" id="PF07228">
    <property type="entry name" value="SpoIIE"/>
    <property type="match status" value="1"/>
</dbReference>
<dbReference type="Pfam" id="PF07495">
    <property type="entry name" value="Y_Y_Y"/>
    <property type="match status" value="1"/>
</dbReference>
<dbReference type="PANTHER" id="PTHR43547:SF2">
    <property type="entry name" value="HYBRID SIGNAL TRANSDUCTION HISTIDINE KINASE C"/>
    <property type="match status" value="1"/>
</dbReference>
<feature type="transmembrane region" description="Helical" evidence="2">
    <location>
        <begin position="1110"/>
        <end position="1130"/>
    </location>
</feature>
<dbReference type="Gene3D" id="3.60.40.10">
    <property type="entry name" value="PPM-type phosphatase domain"/>
    <property type="match status" value="1"/>
</dbReference>
<dbReference type="InterPro" id="IPR011110">
    <property type="entry name" value="Reg_prop"/>
</dbReference>
<dbReference type="EMBL" id="FMYP01000070">
    <property type="protein sequence ID" value="SDD00085.1"/>
    <property type="molecule type" value="Genomic_DNA"/>
</dbReference>
<feature type="domain" description="PPM-type phosphatase" evidence="4">
    <location>
        <begin position="1207"/>
        <end position="1433"/>
    </location>
</feature>
<dbReference type="SUPFAM" id="SSF50998">
    <property type="entry name" value="Quinoprotein alcohol dehydrogenase-like"/>
    <property type="match status" value="1"/>
</dbReference>
<dbReference type="Gene3D" id="2.60.40.10">
    <property type="entry name" value="Immunoglobulins"/>
    <property type="match status" value="1"/>
</dbReference>
<evidence type="ECO:0000256" key="1">
    <source>
        <dbReference type="ARBA" id="ARBA00022553"/>
    </source>
</evidence>
<dbReference type="InterPro" id="IPR011123">
    <property type="entry name" value="Y_Y_Y"/>
</dbReference>
<dbReference type="InterPro" id="IPR013783">
    <property type="entry name" value="Ig-like_fold"/>
</dbReference>
<dbReference type="Gene3D" id="2.130.10.10">
    <property type="entry name" value="YVTN repeat-like/Quinoprotein amine dehydrogenase"/>
    <property type="match status" value="4"/>
</dbReference>
<gene>
    <name evidence="5" type="ORF">SAMN05216323_107013</name>
</gene>
<keyword evidence="3" id="KW-0732">Signal</keyword>
<protein>
    <submittedName>
        <fullName evidence="5">Serine phosphatase RsbU, regulator of sigma subunit</fullName>
    </submittedName>
</protein>
<reference evidence="5 6" key="1">
    <citation type="submission" date="2016-09" db="EMBL/GenBank/DDBJ databases">
        <authorList>
            <person name="Capua I."/>
            <person name="De Benedictis P."/>
            <person name="Joannis T."/>
            <person name="Lombin L.H."/>
            <person name="Cattoli G."/>
        </authorList>
    </citation>
    <scope>NUCLEOTIDE SEQUENCE [LARGE SCALE GENOMIC DNA]</scope>
    <source>
        <strain evidence="5 6">A7P-90m</strain>
    </source>
</reference>
<dbReference type="InterPro" id="IPR036457">
    <property type="entry name" value="PPM-type-like_dom_sf"/>
</dbReference>
<keyword evidence="2" id="KW-1133">Transmembrane helix</keyword>
<organism evidence="5 6">
    <name type="scientific">Williamwhitmania taraxaci</name>
    <dbReference type="NCBI Taxonomy" id="1640674"/>
    <lineage>
        <taxon>Bacteria</taxon>
        <taxon>Pseudomonadati</taxon>
        <taxon>Bacteroidota</taxon>
        <taxon>Bacteroidia</taxon>
        <taxon>Bacteroidales</taxon>
        <taxon>Williamwhitmaniaceae</taxon>
        <taxon>Williamwhitmania</taxon>
    </lineage>
</organism>
<name>A0A1G6R7L6_9BACT</name>
<proteinExistence type="predicted"/>
<sequence length="1433" mass="160973">MKRSFAIILSIIVFANVLWAQENPIYTAKVTLDRYTKFENFTTKNGLSDNRVTAIFQDSRGYMWFGTAKGLNRFDGYSFIVFSHTDSLSISSNEVTSIVEDKHGYLWIGTSNGLNRLDPRNGKFTHFYADASPKSILKNSAIRALLYTSDGFLWVDCEGGVLSKIELEFMTVRHFMRKGQTNSNYPFSSMIECRNGKSIIAGGASSPVITINKDNNSSEELPVIRDGKGGLFIQGVSDFTYDSKGNLWMGQIHDYLVMLDAKTGTANNMRFRSKYAVKSDGKGNIWLGGYRGGLIQYSEDKNEITQYQYNQDNPFSIAGDQISRIYPDRSGCIWIATDGGLSKYSVYANKFSHFFHIPETESLPSNKVTCFAEGVDGIVWIGTQDRGLVRFDRNGSHFETIGFDRENTNAIESPYITSISIDSKGVLWLSLWDGKIGGLNSYDPKKRKATRFKTNVDYRWFSKALVGPRDEIYAGTWGVGLCIFDPKKGNYSDVVNGFSRRFSGNDGSTYSIVRDRNDRIWFSTKGYPFYFNPILNTFENFQPSISPKFQGPEIAYSKGKTIPRLPFPHGAYTPFLDADGNPWLYSKDGNLISFSDTRALRVLQLSPGINCITPANDGVGFWVGIADKIEYVNSHSGLRKPLGSSIPTGEIYAVYEENNYLFLGCHTGLIRLKLSKDRQMVVEAQKVYSYPVRAFCSNGVNVYIGADNGLFRLDSGRIKVVGSGLVKAPQNIFVHSFFLNSEGDFFVGTSDGLYFLPSCNKIFKHYPCDATSETSLHSNNILSIAQDIKGLVWLGTESYVSTFDRSTQKFFTYNLPGNDALSSSLISDMLFDSKGNLWIGTTTKSGLNRLNLATGYIDYFVSRSYQSKGLKGNEIVCLFEDSKKRIWVGTEVGLNLLLPNGRDFALFDKKTCLPTGTINSILEDAHGNLWLATENGLCCIDLVRNTTQRFTVGDGLQHNKFAPRSAIKLRSGELLFGGEAGFNLIDPDSVSLNHTPPIAGISGVWVNGKRLFYEAASLKTIELKHSERNINFELTSLDFNYPEKNRYAYQLEGYDTTWIETVASDRLVQYSNLGPGHYLFRLKSCNSDGVWSAEEVCLAVVVDSPFWQDWWFIVLSLIFISGFVFFIGELRERRLRNDKLLLEKTVADRTSILLAQREEIISQRDALQRQHNEIERYNYQLSESLEFAKHLQDSHMQSASELDIICSNHFLIYQPKYLVGGDFYWANNVNDNVIFCVVDCTGHGVPGALMSMVGLVAIKDVVLNQKLYDPAQVLESVHQKIVSTLTAGNPGDSVSSAMDVAFGVLNRKTGTLRFSGAHCPIFIIRDAYTTFPSLIEIPGDKRLVGSPLFRSNFTNHTIEVAKGDMIYLFTDGLVDQLEEHLRRKFSRSLAREMFTEIACLGMDEQRTEILRRITEWKGTDTQTDDITVFGIRV</sequence>
<dbReference type="Pfam" id="PF07494">
    <property type="entry name" value="Reg_prop"/>
    <property type="match status" value="8"/>
</dbReference>
<keyword evidence="2" id="KW-0812">Transmembrane</keyword>
<dbReference type="GO" id="GO:0000155">
    <property type="term" value="F:phosphorelay sensor kinase activity"/>
    <property type="evidence" value="ECO:0007669"/>
    <property type="project" value="TreeGrafter"/>
</dbReference>
<feature type="chain" id="PRO_5011780901" evidence="3">
    <location>
        <begin position="21"/>
        <end position="1433"/>
    </location>
</feature>
<dbReference type="RefSeq" id="WP_092440325.1">
    <property type="nucleotide sequence ID" value="NZ_FMYP01000070.1"/>
</dbReference>
<feature type="signal peptide" evidence="3">
    <location>
        <begin position="1"/>
        <end position="20"/>
    </location>
</feature>
<evidence type="ECO:0000313" key="6">
    <source>
        <dbReference type="Proteomes" id="UP000199452"/>
    </source>
</evidence>
<dbReference type="InterPro" id="IPR011047">
    <property type="entry name" value="Quinoprotein_ADH-like_sf"/>
</dbReference>
<evidence type="ECO:0000313" key="5">
    <source>
        <dbReference type="EMBL" id="SDD00085.1"/>
    </source>
</evidence>
<dbReference type="Proteomes" id="UP000199452">
    <property type="component" value="Unassembled WGS sequence"/>
</dbReference>
<dbReference type="InterPro" id="IPR015943">
    <property type="entry name" value="WD40/YVTN_repeat-like_dom_sf"/>
</dbReference>
<dbReference type="OrthoDB" id="717811at2"/>
<dbReference type="PANTHER" id="PTHR43547">
    <property type="entry name" value="TWO-COMPONENT HISTIDINE KINASE"/>
    <property type="match status" value="1"/>
</dbReference>
<evidence type="ECO:0000256" key="3">
    <source>
        <dbReference type="SAM" id="SignalP"/>
    </source>
</evidence>
<dbReference type="SMART" id="SM00331">
    <property type="entry name" value="PP2C_SIG"/>
    <property type="match status" value="1"/>
</dbReference>
<dbReference type="STRING" id="1640674.SAMN05216323_107013"/>